<feature type="compositionally biased region" description="Low complexity" evidence="2">
    <location>
        <begin position="120"/>
        <end position="130"/>
    </location>
</feature>
<feature type="compositionally biased region" description="Low complexity" evidence="2">
    <location>
        <begin position="630"/>
        <end position="653"/>
    </location>
</feature>
<evidence type="ECO:0000313" key="5">
    <source>
        <dbReference type="Proteomes" id="UP001149074"/>
    </source>
</evidence>
<feature type="compositionally biased region" description="Basic and acidic residues" evidence="2">
    <location>
        <begin position="654"/>
        <end position="714"/>
    </location>
</feature>
<dbReference type="GeneID" id="81354517"/>
<evidence type="ECO:0000313" key="4">
    <source>
        <dbReference type="EMBL" id="KAJ5102515.1"/>
    </source>
</evidence>
<feature type="compositionally biased region" description="Basic and acidic residues" evidence="2">
    <location>
        <begin position="108"/>
        <end position="118"/>
    </location>
</feature>
<feature type="compositionally biased region" description="Low complexity" evidence="2">
    <location>
        <begin position="169"/>
        <end position="180"/>
    </location>
</feature>
<accession>A0A9W9FM90</accession>
<feature type="compositionally biased region" description="Polar residues" evidence="2">
    <location>
        <begin position="587"/>
        <end position="602"/>
    </location>
</feature>
<feature type="compositionally biased region" description="Basic and acidic residues" evidence="2">
    <location>
        <begin position="884"/>
        <end position="925"/>
    </location>
</feature>
<keyword evidence="1" id="KW-0863">Zinc-finger</keyword>
<evidence type="ECO:0000256" key="1">
    <source>
        <dbReference type="PROSITE-ProRule" id="PRU00175"/>
    </source>
</evidence>
<feature type="region of interest" description="Disordered" evidence="2">
    <location>
        <begin position="108"/>
        <end position="154"/>
    </location>
</feature>
<dbReference type="PANTHER" id="PTHR46528">
    <property type="entry name" value="PROTEIN SON"/>
    <property type="match status" value="1"/>
</dbReference>
<keyword evidence="1" id="KW-0479">Metal-binding</keyword>
<dbReference type="SUPFAM" id="SSF57850">
    <property type="entry name" value="RING/U-box"/>
    <property type="match status" value="1"/>
</dbReference>
<proteinExistence type="predicted"/>
<organism evidence="4 5">
    <name type="scientific">Penicillium argentinense</name>
    <dbReference type="NCBI Taxonomy" id="1131581"/>
    <lineage>
        <taxon>Eukaryota</taxon>
        <taxon>Fungi</taxon>
        <taxon>Dikarya</taxon>
        <taxon>Ascomycota</taxon>
        <taxon>Pezizomycotina</taxon>
        <taxon>Eurotiomycetes</taxon>
        <taxon>Eurotiomycetidae</taxon>
        <taxon>Eurotiales</taxon>
        <taxon>Aspergillaceae</taxon>
        <taxon>Penicillium</taxon>
    </lineage>
</organism>
<dbReference type="EMBL" id="JAPQKI010000004">
    <property type="protein sequence ID" value="KAJ5102515.1"/>
    <property type="molecule type" value="Genomic_DNA"/>
</dbReference>
<feature type="compositionally biased region" description="Gly residues" evidence="2">
    <location>
        <begin position="526"/>
        <end position="536"/>
    </location>
</feature>
<dbReference type="GO" id="GO:0003723">
    <property type="term" value="F:RNA binding"/>
    <property type="evidence" value="ECO:0007669"/>
    <property type="project" value="InterPro"/>
</dbReference>
<reference evidence="4" key="1">
    <citation type="submission" date="2022-11" db="EMBL/GenBank/DDBJ databases">
        <authorList>
            <person name="Petersen C."/>
        </authorList>
    </citation>
    <scope>NUCLEOTIDE SEQUENCE</scope>
    <source>
        <strain evidence="4">IBT 30761</strain>
    </source>
</reference>
<dbReference type="PROSITE" id="PS50089">
    <property type="entry name" value="ZF_RING_2"/>
    <property type="match status" value="1"/>
</dbReference>
<dbReference type="GO" id="GO:0051726">
    <property type="term" value="P:regulation of cell cycle"/>
    <property type="evidence" value="ECO:0007669"/>
    <property type="project" value="InterPro"/>
</dbReference>
<dbReference type="Proteomes" id="UP001149074">
    <property type="component" value="Unassembled WGS sequence"/>
</dbReference>
<keyword evidence="5" id="KW-1185">Reference proteome</keyword>
<feature type="compositionally biased region" description="Polar residues" evidence="2">
    <location>
        <begin position="455"/>
        <end position="464"/>
    </location>
</feature>
<dbReference type="InterPro" id="IPR001841">
    <property type="entry name" value="Znf_RING"/>
</dbReference>
<dbReference type="PANTHER" id="PTHR46528:SF1">
    <property type="entry name" value="PROTEIN SON"/>
    <property type="match status" value="1"/>
</dbReference>
<protein>
    <recommendedName>
        <fullName evidence="3">RING-type domain-containing protein</fullName>
    </recommendedName>
</protein>
<feature type="region of interest" description="Disordered" evidence="2">
    <location>
        <begin position="166"/>
        <end position="216"/>
    </location>
</feature>
<dbReference type="RefSeq" id="XP_056475895.1">
    <property type="nucleotide sequence ID" value="XM_056615538.1"/>
</dbReference>
<feature type="compositionally biased region" description="Low complexity" evidence="2">
    <location>
        <begin position="572"/>
        <end position="586"/>
    </location>
</feature>
<sequence length="925" mass="100864">MAAADPPAGLLDIARYVPSARETPGLHDLTSVASTLSPDEIPSKLRCAICNKLAVNAFRLPCCDQSICEACQTTLVDTCPVCAHTPVSPDICKPNKALRTTLKAFLRTEEKKREKERQSAATPTPVAETPAENEHSFTEARNDPDYARDASSPVPKTLLQPEATVSNQAHAEGASAGSAAPETVPECSTESNEPVVESKAINEPTETAPSEQGDHEMTNGNAMVEGETISVAPEGPLQGQPQQSNVSMMNMGSGSFLGTGWNGMNPYMSNMANMYSFPNAMGTYADSNWWPWRRTNPYYYQGMPMAMNPMAAGQGMFGGYGMNMTGMGMNMGVNFNGSGMYGSSGWDDYQQSMWQGGQDNFNPNAFANGTGPPHGGAFGGSNMSYPSNSDYQSGYYGPDYGRGGFRGGFRGGGRGRGGFGGSGPGYSLQNANSDCPSLADLNGEPTGPDGAVTNGGESQGNEGNTGPPASDDAVSAIAHPASDEQQAVGEQLQGIPTIDSLDQPASNGHGPMGSGFGRGGFRDPAGRGGGPWGGSMHGSYQPPMPPKPPVVEGAPAAPRGMRQGLPNTSMLRQRGYQQGRSQGSNGAPSVSQRSVSDTISRPETSHEIGLSSNAEHSGTPELPKDPSPPVSLRSPSRTQPATSRSRSRSPAPSRDSHSRSKNDLSDDNDSSSRRERQREPKESAGAYEDRMEEHRSLDRHQRDSERGRREDYRGHRSRRHRTRDESHSHSPSRNGDGRHNSRISRITGNPLKGHRASSEAGESRGLADRIGSRRSSKDRSGRRDDNREHGKDRDRARDSRRRERDRRGRDGDATDRDRRRDRDRDREREREGPREHGRGREGRNRDSKRSRRDRSESAHLSDHTSRPQPRRVKREPENNLLRDSSPKPEKEKDPYTLEREARNRERLLREQQNRGAKFDRKTSRR</sequence>
<comment type="caution">
    <text evidence="4">The sequence shown here is derived from an EMBL/GenBank/DDBJ whole genome shotgun (WGS) entry which is preliminary data.</text>
</comment>
<reference evidence="4" key="2">
    <citation type="journal article" date="2023" name="IMA Fungus">
        <title>Comparative genomic study of the Penicillium genus elucidates a diverse pangenome and 15 lateral gene transfer events.</title>
        <authorList>
            <person name="Petersen C."/>
            <person name="Sorensen T."/>
            <person name="Nielsen M.R."/>
            <person name="Sondergaard T.E."/>
            <person name="Sorensen J.L."/>
            <person name="Fitzpatrick D.A."/>
            <person name="Frisvad J.C."/>
            <person name="Nielsen K.L."/>
        </authorList>
    </citation>
    <scope>NUCLEOTIDE SEQUENCE</scope>
    <source>
        <strain evidence="4">IBT 30761</strain>
    </source>
</reference>
<feature type="compositionally biased region" description="Basic and acidic residues" evidence="2">
    <location>
        <begin position="761"/>
        <end position="865"/>
    </location>
</feature>
<dbReference type="OrthoDB" id="106784at2759"/>
<dbReference type="GO" id="GO:0008270">
    <property type="term" value="F:zinc ion binding"/>
    <property type="evidence" value="ECO:0007669"/>
    <property type="project" value="UniProtKB-KW"/>
</dbReference>
<feature type="compositionally biased region" description="Gly residues" evidence="2">
    <location>
        <begin position="510"/>
        <end position="519"/>
    </location>
</feature>
<feature type="region of interest" description="Disordered" evidence="2">
    <location>
        <begin position="498"/>
        <end position="925"/>
    </location>
</feature>
<gene>
    <name evidence="4" type="ORF">N7532_003044</name>
</gene>
<evidence type="ECO:0000256" key="2">
    <source>
        <dbReference type="SAM" id="MobiDB-lite"/>
    </source>
</evidence>
<feature type="compositionally biased region" description="Gly residues" evidence="2">
    <location>
        <begin position="415"/>
        <end position="424"/>
    </location>
</feature>
<name>A0A9W9FM90_9EURO</name>
<keyword evidence="1" id="KW-0862">Zinc</keyword>
<dbReference type="InterPro" id="IPR013083">
    <property type="entry name" value="Znf_RING/FYVE/PHD"/>
</dbReference>
<evidence type="ECO:0000259" key="3">
    <source>
        <dbReference type="PROSITE" id="PS50089"/>
    </source>
</evidence>
<dbReference type="CDD" id="cd16620">
    <property type="entry name" value="vRING-HC-C4C4_RBBP6"/>
    <property type="match status" value="1"/>
</dbReference>
<dbReference type="Gene3D" id="3.30.40.10">
    <property type="entry name" value="Zinc/RING finger domain, C3HC4 (zinc finger)"/>
    <property type="match status" value="1"/>
</dbReference>
<feature type="compositionally biased region" description="Basic and acidic residues" evidence="2">
    <location>
        <begin position="132"/>
        <end position="148"/>
    </location>
</feature>
<feature type="region of interest" description="Disordered" evidence="2">
    <location>
        <begin position="415"/>
        <end position="474"/>
    </location>
</feature>
<dbReference type="GO" id="GO:0043484">
    <property type="term" value="P:regulation of RNA splicing"/>
    <property type="evidence" value="ECO:0007669"/>
    <property type="project" value="InterPro"/>
</dbReference>
<feature type="domain" description="RING-type" evidence="3">
    <location>
        <begin position="47"/>
        <end position="82"/>
    </location>
</feature>
<dbReference type="InterPro" id="IPR032922">
    <property type="entry name" value="SON"/>
</dbReference>
<dbReference type="AlphaFoldDB" id="A0A9W9FM90"/>